<gene>
    <name evidence="1" type="ORF">NDU88_004158</name>
</gene>
<name>A0AAV7SI13_PLEWA</name>
<accession>A0AAV7SI13</accession>
<protein>
    <submittedName>
        <fullName evidence="1">Uncharacterized protein</fullName>
    </submittedName>
</protein>
<organism evidence="1 2">
    <name type="scientific">Pleurodeles waltl</name>
    <name type="common">Iberian ribbed newt</name>
    <dbReference type="NCBI Taxonomy" id="8319"/>
    <lineage>
        <taxon>Eukaryota</taxon>
        <taxon>Metazoa</taxon>
        <taxon>Chordata</taxon>
        <taxon>Craniata</taxon>
        <taxon>Vertebrata</taxon>
        <taxon>Euteleostomi</taxon>
        <taxon>Amphibia</taxon>
        <taxon>Batrachia</taxon>
        <taxon>Caudata</taxon>
        <taxon>Salamandroidea</taxon>
        <taxon>Salamandridae</taxon>
        <taxon>Pleurodelinae</taxon>
        <taxon>Pleurodeles</taxon>
    </lineage>
</organism>
<comment type="caution">
    <text evidence="1">The sequence shown here is derived from an EMBL/GenBank/DDBJ whole genome shotgun (WGS) entry which is preliminary data.</text>
</comment>
<evidence type="ECO:0000313" key="1">
    <source>
        <dbReference type="EMBL" id="KAJ1163704.1"/>
    </source>
</evidence>
<dbReference type="Proteomes" id="UP001066276">
    <property type="component" value="Chromosome 4_2"/>
</dbReference>
<evidence type="ECO:0000313" key="2">
    <source>
        <dbReference type="Proteomes" id="UP001066276"/>
    </source>
</evidence>
<keyword evidence="2" id="KW-1185">Reference proteome</keyword>
<proteinExistence type="predicted"/>
<dbReference type="EMBL" id="JANPWB010000008">
    <property type="protein sequence ID" value="KAJ1163704.1"/>
    <property type="molecule type" value="Genomic_DNA"/>
</dbReference>
<reference evidence="1" key="1">
    <citation type="journal article" date="2022" name="bioRxiv">
        <title>Sequencing and chromosome-scale assembly of the giantPleurodeles waltlgenome.</title>
        <authorList>
            <person name="Brown T."/>
            <person name="Elewa A."/>
            <person name="Iarovenko S."/>
            <person name="Subramanian E."/>
            <person name="Araus A.J."/>
            <person name="Petzold A."/>
            <person name="Susuki M."/>
            <person name="Suzuki K.-i.T."/>
            <person name="Hayashi T."/>
            <person name="Toyoda A."/>
            <person name="Oliveira C."/>
            <person name="Osipova E."/>
            <person name="Leigh N.D."/>
            <person name="Simon A."/>
            <person name="Yun M.H."/>
        </authorList>
    </citation>
    <scope>NUCLEOTIDE SEQUENCE</scope>
    <source>
        <strain evidence="1">20211129_DDA</strain>
        <tissue evidence="1">Liver</tissue>
    </source>
</reference>
<sequence length="77" mass="8628">MRRSTFGFERAGVSTKESQVCRTEHVIDLNGPTYASQTVLFIDEDGQTGVAAEKEDILDPATQKFEQAYASRSRKTR</sequence>
<dbReference type="AlphaFoldDB" id="A0AAV7SI13"/>